<dbReference type="PROSITE" id="PS50835">
    <property type="entry name" value="IG_LIKE"/>
    <property type="match status" value="2"/>
</dbReference>
<dbReference type="InterPro" id="IPR007110">
    <property type="entry name" value="Ig-like_dom"/>
</dbReference>
<feature type="domain" description="Ig-like" evidence="1">
    <location>
        <begin position="77"/>
        <end position="160"/>
    </location>
</feature>
<dbReference type="WBParaSite" id="nRc.2.0.1.t39139-RA">
    <property type="protein sequence ID" value="nRc.2.0.1.t39139-RA"/>
    <property type="gene ID" value="nRc.2.0.1.g39139"/>
</dbReference>
<dbReference type="InterPro" id="IPR013098">
    <property type="entry name" value="Ig_I-set"/>
</dbReference>
<dbReference type="GO" id="GO:0046790">
    <property type="term" value="F:virion binding"/>
    <property type="evidence" value="ECO:0007669"/>
    <property type="project" value="TreeGrafter"/>
</dbReference>
<evidence type="ECO:0000313" key="3">
    <source>
        <dbReference type="WBParaSite" id="nRc.2.0.1.t39139-RA"/>
    </source>
</evidence>
<dbReference type="Pfam" id="PF13895">
    <property type="entry name" value="Ig_2"/>
    <property type="match status" value="1"/>
</dbReference>
<dbReference type="Proteomes" id="UP000887565">
    <property type="component" value="Unplaced"/>
</dbReference>
<dbReference type="InterPro" id="IPR036179">
    <property type="entry name" value="Ig-like_dom_sf"/>
</dbReference>
<name>A0A915KK52_ROMCU</name>
<dbReference type="GO" id="GO:0075512">
    <property type="term" value="P:clathrin-dependent endocytosis of virus by host cell"/>
    <property type="evidence" value="ECO:0007669"/>
    <property type="project" value="TreeGrafter"/>
</dbReference>
<dbReference type="InterPro" id="IPR003599">
    <property type="entry name" value="Ig_sub"/>
</dbReference>
<dbReference type="AlphaFoldDB" id="A0A915KK52"/>
<dbReference type="PANTHER" id="PTHR47243">
    <property type="entry name" value="SIALOADHESIN"/>
    <property type="match status" value="1"/>
</dbReference>
<dbReference type="InterPro" id="IPR013783">
    <property type="entry name" value="Ig-like_fold"/>
</dbReference>
<feature type="domain" description="Ig-like" evidence="1">
    <location>
        <begin position="1"/>
        <end position="72"/>
    </location>
</feature>
<dbReference type="GO" id="GO:0005770">
    <property type="term" value="C:late endosome"/>
    <property type="evidence" value="ECO:0007669"/>
    <property type="project" value="TreeGrafter"/>
</dbReference>
<dbReference type="SMART" id="SM00409">
    <property type="entry name" value="IG"/>
    <property type="match status" value="2"/>
</dbReference>
<proteinExistence type="predicted"/>
<dbReference type="PANTHER" id="PTHR47243:SF1">
    <property type="entry name" value="SIALOADHESIN"/>
    <property type="match status" value="1"/>
</dbReference>
<dbReference type="GO" id="GO:0005769">
    <property type="term" value="C:early endosome"/>
    <property type="evidence" value="ECO:0007669"/>
    <property type="project" value="TreeGrafter"/>
</dbReference>
<protein>
    <submittedName>
        <fullName evidence="3">Ig-like domain-containing protein</fullName>
    </submittedName>
</protein>
<dbReference type="Pfam" id="PF07679">
    <property type="entry name" value="I-set"/>
    <property type="match status" value="1"/>
</dbReference>
<accession>A0A915KK52</accession>
<evidence type="ECO:0000259" key="1">
    <source>
        <dbReference type="PROSITE" id="PS50835"/>
    </source>
</evidence>
<reference evidence="3" key="1">
    <citation type="submission" date="2022-11" db="UniProtKB">
        <authorList>
            <consortium name="WormBaseParasite"/>
        </authorList>
    </citation>
    <scope>IDENTIFICATION</scope>
</reference>
<keyword evidence="2" id="KW-1185">Reference proteome</keyword>
<dbReference type="SUPFAM" id="SSF48726">
    <property type="entry name" value="Immunoglobulin"/>
    <property type="match status" value="2"/>
</dbReference>
<dbReference type="Gene3D" id="2.60.40.10">
    <property type="entry name" value="Immunoglobulins"/>
    <property type="match status" value="2"/>
</dbReference>
<dbReference type="GO" id="GO:0005886">
    <property type="term" value="C:plasma membrane"/>
    <property type="evidence" value="ECO:0007669"/>
    <property type="project" value="TreeGrafter"/>
</dbReference>
<organism evidence="2 3">
    <name type="scientific">Romanomermis culicivorax</name>
    <name type="common">Nematode worm</name>
    <dbReference type="NCBI Taxonomy" id="13658"/>
    <lineage>
        <taxon>Eukaryota</taxon>
        <taxon>Metazoa</taxon>
        <taxon>Ecdysozoa</taxon>
        <taxon>Nematoda</taxon>
        <taxon>Enoplea</taxon>
        <taxon>Dorylaimia</taxon>
        <taxon>Mermithida</taxon>
        <taxon>Mermithoidea</taxon>
        <taxon>Mermithidae</taxon>
        <taxon>Romanomermis</taxon>
    </lineage>
</organism>
<sequence length="332" mass="37923">MIELQCDVSRLMPNATVNWHKGGLLLNELEHERIREVGSKLIIRPAQYVDHGFYKCDANDGMLSGSQSFSIEIISKPCLHVLVQETASPWSGQSFKLLCDVPNVDYPVSDYKWYKNRIIIDYVKSKIYDVVGASMDDTGKYSCEIQYFNVVFKSPELEITVKAEPQLHTIVHEGMASPSVHESFHLLHNVENLDDPISHYKRYKDGIRVDQILDESYDSTVKVALGVAISDHQYERLVKFGKYGPVTGLNKKLLEQKIAKIMALNDSKIHHINIADAVEKSIAEFEEDQTDDQVGTKNILVILRKSIECNDCDNTSRRVWIWHGCEMWKSFS</sequence>
<evidence type="ECO:0000313" key="2">
    <source>
        <dbReference type="Proteomes" id="UP000887565"/>
    </source>
</evidence>